<feature type="domain" description="4Fe-4S ferredoxin-type" evidence="7">
    <location>
        <begin position="6"/>
        <end position="35"/>
    </location>
</feature>
<dbReference type="Pfam" id="PF13183">
    <property type="entry name" value="Fer4_8"/>
    <property type="match status" value="1"/>
</dbReference>
<proteinExistence type="predicted"/>
<comment type="function">
    <text evidence="6">Component of a complex that catalyzes the oxidation of glycolate to glyoxylate.</text>
</comment>
<dbReference type="Gene3D" id="1.10.1060.10">
    <property type="entry name" value="Alpha-helical ferredoxin"/>
    <property type="match status" value="1"/>
</dbReference>
<dbReference type="InterPro" id="IPR012257">
    <property type="entry name" value="Glc_ox_4Fe-4S"/>
</dbReference>
<keyword evidence="2 6" id="KW-0479">Metal-binding</keyword>
<name>A0A6H3FED0_9BACT</name>
<keyword evidence="1 6" id="KW-0004">4Fe-4S</keyword>
<comment type="catalytic activity">
    <reaction evidence="6">
        <text>glycolate + A = glyoxylate + AH2</text>
        <dbReference type="Rhea" id="RHEA:21264"/>
        <dbReference type="ChEBI" id="CHEBI:13193"/>
        <dbReference type="ChEBI" id="CHEBI:17499"/>
        <dbReference type="ChEBI" id="CHEBI:29805"/>
        <dbReference type="ChEBI" id="CHEBI:36655"/>
        <dbReference type="EC" id="1.1.99.14"/>
    </reaction>
</comment>
<dbReference type="PANTHER" id="PTHR32479:SF20">
    <property type="entry name" value="GLYCOLATE OXIDASE IRON-SULFUR SUBUNIT"/>
    <property type="match status" value="1"/>
</dbReference>
<protein>
    <recommendedName>
        <fullName evidence="6">Glycolate oxidase iron-sulfur subunit</fullName>
        <ecNumber evidence="6">1.1.99.14</ecNumber>
    </recommendedName>
</protein>
<keyword evidence="4 6" id="KW-0408">Iron</keyword>
<dbReference type="SUPFAM" id="SSF46548">
    <property type="entry name" value="alpha-helical ferredoxin"/>
    <property type="match status" value="1"/>
</dbReference>
<evidence type="ECO:0000256" key="1">
    <source>
        <dbReference type="ARBA" id="ARBA00022485"/>
    </source>
</evidence>
<keyword evidence="6" id="KW-0249">Electron transport</keyword>
<evidence type="ECO:0000256" key="6">
    <source>
        <dbReference type="PIRNR" id="PIRNR000139"/>
    </source>
</evidence>
<comment type="cofactor">
    <cofactor evidence="6">
        <name>[4Fe-4S] cluster</name>
        <dbReference type="ChEBI" id="CHEBI:49883"/>
    </cofactor>
    <text evidence="6">Binds 2 [4Fe-4S] clusters.</text>
</comment>
<gene>
    <name evidence="8" type="ORF">EB812_02480</name>
</gene>
<feature type="domain" description="4Fe-4S ferredoxin-type" evidence="7">
    <location>
        <begin position="55"/>
        <end position="86"/>
    </location>
</feature>
<keyword evidence="6" id="KW-0813">Transport</keyword>
<dbReference type="PROSITE" id="PS51379">
    <property type="entry name" value="4FE4S_FER_2"/>
    <property type="match status" value="2"/>
</dbReference>
<dbReference type="GO" id="GO:0019154">
    <property type="term" value="F:glycolate dehydrogenase activity"/>
    <property type="evidence" value="ECO:0007669"/>
    <property type="project" value="UniProtKB-EC"/>
</dbReference>
<keyword evidence="9" id="KW-1185">Reference proteome</keyword>
<reference evidence="8 9" key="1">
    <citation type="submission" date="2018-12" db="EMBL/GenBank/DDBJ databases">
        <title>First genome draft of Desulfovibrio legallis sp. nov.</title>
        <authorList>
            <person name="Ben Dhia O."/>
            <person name="Najjari A."/>
            <person name="Ferjani R."/>
            <person name="Fhoula I."/>
            <person name="Fardeau M.-L."/>
            <person name="Boudabbous A."/>
            <person name="Ouzari H.I."/>
        </authorList>
    </citation>
    <scope>NUCLEOTIDE SEQUENCE [LARGE SCALE GENOMIC DNA]</scope>
    <source>
        <strain evidence="8 9">H1T</strain>
    </source>
</reference>
<dbReference type="EC" id="1.1.99.14" evidence="6"/>
<sequence>MSKTLEELKAAALKCTRCGQCLTICPVYGKTFEEGTSSRGKLFLLRSLADGTVEPSAELMDLAARCTLCMRCKAICPSGVNTTDLIMALRHYMKEQGRLPAAKKLAFKAITKGRLFDMVMSHGKGMQSLLFKRSENGRGKVSRMPIPVAGLNKRRILPEFAEKPLRKLVPAVSHPHGEVRASVAFFPGCMLNYVYVDAGLALINVLLANGVKVHLLDKLQCCGTPLFSSGDFEGAAMLAENNVRRLAGGGFDAVITGCATCGSALKKEYGAVLEGSPALAVWEGMKDKVYDISDFLLRLGPAEYARELPWKVTYHDACHLVRGMGVASQPRDLIRAIPGVKLMEMQRPAVCCGCAGTFSATHYALSQKILADKTSDILSTGADVVATGCSACKMQIIDGLSQRGSRMRVLHTVELLARAYGV</sequence>
<dbReference type="PANTHER" id="PTHR32479">
    <property type="entry name" value="GLYCOLATE OXIDASE IRON-SULFUR SUBUNIT"/>
    <property type="match status" value="1"/>
</dbReference>
<dbReference type="InterPro" id="IPR009051">
    <property type="entry name" value="Helical_ferredxn"/>
</dbReference>
<dbReference type="PROSITE" id="PS00198">
    <property type="entry name" value="4FE4S_FER_1"/>
    <property type="match status" value="2"/>
</dbReference>
<evidence type="ECO:0000256" key="4">
    <source>
        <dbReference type="ARBA" id="ARBA00023004"/>
    </source>
</evidence>
<evidence type="ECO:0000256" key="2">
    <source>
        <dbReference type="ARBA" id="ARBA00022723"/>
    </source>
</evidence>
<comment type="catalytic activity">
    <reaction evidence="6">
        <text>(R)-lactate + A = pyruvate + AH2</text>
        <dbReference type="Rhea" id="RHEA:15089"/>
        <dbReference type="ChEBI" id="CHEBI:13193"/>
        <dbReference type="ChEBI" id="CHEBI:15361"/>
        <dbReference type="ChEBI" id="CHEBI:16004"/>
        <dbReference type="ChEBI" id="CHEBI:17499"/>
    </reaction>
</comment>
<comment type="caution">
    <text evidence="8">The sequence shown here is derived from an EMBL/GenBank/DDBJ whole genome shotgun (WGS) entry which is preliminary data.</text>
</comment>
<dbReference type="EMBL" id="SIXC01000002">
    <property type="protein sequence ID" value="TBH81649.1"/>
    <property type="molecule type" value="Genomic_DNA"/>
</dbReference>
<dbReference type="InterPro" id="IPR017896">
    <property type="entry name" value="4Fe4S_Fe-S-bd"/>
</dbReference>
<evidence type="ECO:0000256" key="5">
    <source>
        <dbReference type="ARBA" id="ARBA00023014"/>
    </source>
</evidence>
<dbReference type="Pfam" id="PF02754">
    <property type="entry name" value="CCG"/>
    <property type="match status" value="2"/>
</dbReference>
<evidence type="ECO:0000259" key="7">
    <source>
        <dbReference type="PROSITE" id="PS51379"/>
    </source>
</evidence>
<keyword evidence="5 6" id="KW-0411">Iron-sulfur</keyword>
<organism evidence="8 9">
    <name type="scientific">Desulfovibrio legallii</name>
    <dbReference type="NCBI Taxonomy" id="571438"/>
    <lineage>
        <taxon>Bacteria</taxon>
        <taxon>Pseudomonadati</taxon>
        <taxon>Thermodesulfobacteriota</taxon>
        <taxon>Desulfovibrionia</taxon>
        <taxon>Desulfovibrionales</taxon>
        <taxon>Desulfovibrionaceae</taxon>
        <taxon>Desulfovibrio</taxon>
    </lineage>
</organism>
<evidence type="ECO:0000256" key="3">
    <source>
        <dbReference type="ARBA" id="ARBA00022737"/>
    </source>
</evidence>
<evidence type="ECO:0000313" key="8">
    <source>
        <dbReference type="EMBL" id="TBH81649.1"/>
    </source>
</evidence>
<evidence type="ECO:0000313" key="9">
    <source>
        <dbReference type="Proteomes" id="UP000292919"/>
    </source>
</evidence>
<dbReference type="GO" id="GO:0051539">
    <property type="term" value="F:4 iron, 4 sulfur cluster binding"/>
    <property type="evidence" value="ECO:0007669"/>
    <property type="project" value="UniProtKB-UniRule"/>
</dbReference>
<keyword evidence="3" id="KW-0677">Repeat</keyword>
<dbReference type="InterPro" id="IPR004017">
    <property type="entry name" value="Cys_rich_dom"/>
</dbReference>
<dbReference type="PIRSF" id="PIRSF000139">
    <property type="entry name" value="Glc_ox_4Fe-4S"/>
    <property type="match status" value="1"/>
</dbReference>
<dbReference type="Proteomes" id="UP000292919">
    <property type="component" value="Unassembled WGS sequence"/>
</dbReference>
<dbReference type="InterPro" id="IPR017900">
    <property type="entry name" value="4Fe4S_Fe_S_CS"/>
</dbReference>
<dbReference type="RefSeq" id="WP_118230701.1">
    <property type="nucleotide sequence ID" value="NZ_JAQDZC010000010.1"/>
</dbReference>
<dbReference type="AlphaFoldDB" id="A0A6H3FED0"/>
<accession>A0A6H3FED0</accession>
<dbReference type="GO" id="GO:0046872">
    <property type="term" value="F:metal ion binding"/>
    <property type="evidence" value="ECO:0007669"/>
    <property type="project" value="UniProtKB-UniRule"/>
</dbReference>